<name>A0A3S2TZ36_9BACI</name>
<keyword evidence="5" id="KW-0653">Protein transport</keyword>
<dbReference type="PANTHER" id="PTHR34982:SF1">
    <property type="entry name" value="FLAGELLAR ASSEMBLY PROTEIN FLIH"/>
    <property type="match status" value="1"/>
</dbReference>
<proteinExistence type="inferred from homology"/>
<organism evidence="10 11">
    <name type="scientific">Niallia taxi</name>
    <dbReference type="NCBI Taxonomy" id="2499688"/>
    <lineage>
        <taxon>Bacteria</taxon>
        <taxon>Bacillati</taxon>
        <taxon>Bacillota</taxon>
        <taxon>Bacilli</taxon>
        <taxon>Bacillales</taxon>
        <taxon>Bacillaceae</taxon>
        <taxon>Niallia</taxon>
    </lineage>
</organism>
<dbReference type="GO" id="GO:0005829">
    <property type="term" value="C:cytosol"/>
    <property type="evidence" value="ECO:0007669"/>
    <property type="project" value="TreeGrafter"/>
</dbReference>
<evidence type="ECO:0000256" key="1">
    <source>
        <dbReference type="ARBA" id="ARBA00003041"/>
    </source>
</evidence>
<feature type="domain" description="Flagellar assembly protein FliH/Type III secretion system HrpE" evidence="9">
    <location>
        <begin position="111"/>
        <end position="237"/>
    </location>
</feature>
<reference evidence="10 11" key="1">
    <citation type="submission" date="2019-01" db="EMBL/GenBank/DDBJ databases">
        <title>Bacillus sp. M5HDSG1-1, whole genome shotgun sequence.</title>
        <authorList>
            <person name="Tuo L."/>
        </authorList>
    </citation>
    <scope>NUCLEOTIDE SEQUENCE [LARGE SCALE GENOMIC DNA]</scope>
    <source>
        <strain evidence="10 11">M5HDSG1-1</strain>
    </source>
</reference>
<dbReference type="NCBIfam" id="TIGR03825">
    <property type="entry name" value="FliH_bacil"/>
    <property type="match status" value="1"/>
</dbReference>
<dbReference type="InterPro" id="IPR051472">
    <property type="entry name" value="T3SS_Stator/FliH"/>
</dbReference>
<evidence type="ECO:0000313" key="10">
    <source>
        <dbReference type="EMBL" id="RVT67102.1"/>
    </source>
</evidence>
<keyword evidence="8" id="KW-0175">Coiled coil</keyword>
<comment type="similarity">
    <text evidence="2">Belongs to the FliH family.</text>
</comment>
<dbReference type="InterPro" id="IPR022524">
    <property type="entry name" value="FliH_Bacilli"/>
</dbReference>
<evidence type="ECO:0000256" key="4">
    <source>
        <dbReference type="ARBA" id="ARBA00022795"/>
    </source>
</evidence>
<dbReference type="Proteomes" id="UP000288024">
    <property type="component" value="Unassembled WGS sequence"/>
</dbReference>
<keyword evidence="10" id="KW-0969">Cilium</keyword>
<gene>
    <name evidence="10" type="primary">fliH</name>
    <name evidence="10" type="ORF">EM808_01075</name>
</gene>
<dbReference type="EMBL" id="RZTZ01000001">
    <property type="protein sequence ID" value="RVT67102.1"/>
    <property type="molecule type" value="Genomic_DNA"/>
</dbReference>
<keyword evidence="11" id="KW-1185">Reference proteome</keyword>
<evidence type="ECO:0000256" key="7">
    <source>
        <dbReference type="NCBIfam" id="TIGR03825"/>
    </source>
</evidence>
<evidence type="ECO:0000313" key="11">
    <source>
        <dbReference type="Proteomes" id="UP000288024"/>
    </source>
</evidence>
<dbReference type="AlphaFoldDB" id="A0A3S2TZ36"/>
<dbReference type="InterPro" id="IPR018035">
    <property type="entry name" value="Flagellar_FliH/T3SS_HrpE"/>
</dbReference>
<dbReference type="GO" id="GO:0044781">
    <property type="term" value="P:bacterial-type flagellum organization"/>
    <property type="evidence" value="ECO:0007669"/>
    <property type="project" value="UniProtKB-KW"/>
</dbReference>
<comment type="function">
    <text evidence="1">Needed for flagellar regrowth and assembly.</text>
</comment>
<dbReference type="PANTHER" id="PTHR34982">
    <property type="entry name" value="YOP PROTEINS TRANSLOCATION PROTEIN L"/>
    <property type="match status" value="1"/>
</dbReference>
<dbReference type="Pfam" id="PF02108">
    <property type="entry name" value="FliH"/>
    <property type="match status" value="1"/>
</dbReference>
<comment type="caution">
    <text evidence="10">The sequence shown here is derived from an EMBL/GenBank/DDBJ whole genome shotgun (WGS) entry which is preliminary data.</text>
</comment>
<evidence type="ECO:0000259" key="9">
    <source>
        <dbReference type="Pfam" id="PF02108"/>
    </source>
</evidence>
<evidence type="ECO:0000256" key="3">
    <source>
        <dbReference type="ARBA" id="ARBA00022448"/>
    </source>
</evidence>
<protein>
    <recommendedName>
        <fullName evidence="7">Flagellar assembly protein FliH</fullName>
    </recommendedName>
</protein>
<accession>A0A3S2TZ36</accession>
<evidence type="ECO:0000256" key="8">
    <source>
        <dbReference type="SAM" id="Coils"/>
    </source>
</evidence>
<evidence type="ECO:0000256" key="6">
    <source>
        <dbReference type="ARBA" id="ARBA00023225"/>
    </source>
</evidence>
<dbReference type="GO" id="GO:0015031">
    <property type="term" value="P:protein transport"/>
    <property type="evidence" value="ECO:0007669"/>
    <property type="project" value="UniProtKB-KW"/>
</dbReference>
<keyword evidence="6" id="KW-1006">Bacterial flagellum protein export</keyword>
<evidence type="ECO:0000256" key="2">
    <source>
        <dbReference type="ARBA" id="ARBA00006602"/>
    </source>
</evidence>
<sequence>MILLSRLIKSSWANAEQANEKIISIKHVNNFQGAGFHADPEYTKIMEQATADAAAIREKAEKEAAALRELLQQEKNNWQSEKNLLMEEAHREGYQSGVDEGRMAGFTEYAEHIEEAKSIIQASKLDYDKYLNSAETEILELSMKVAEKIVQTSISEKEEYFMQLVKKVLKETRDQKEIQLHVNPVHYQYLLSEKEELLSLFPIKPNLFIFPDEATAENGCIIETANGRIEASVDTQLLMIKQKLLDLLESE</sequence>
<feature type="coiled-coil region" evidence="8">
    <location>
        <begin position="46"/>
        <end position="88"/>
    </location>
</feature>
<keyword evidence="3" id="KW-0813">Transport</keyword>
<evidence type="ECO:0000256" key="5">
    <source>
        <dbReference type="ARBA" id="ARBA00022927"/>
    </source>
</evidence>
<keyword evidence="4" id="KW-1005">Bacterial flagellum biogenesis</keyword>
<keyword evidence="10" id="KW-0966">Cell projection</keyword>
<keyword evidence="10" id="KW-0282">Flagellum</keyword>